<evidence type="ECO:0000256" key="1">
    <source>
        <dbReference type="SAM" id="MobiDB-lite"/>
    </source>
</evidence>
<reference evidence="4" key="1">
    <citation type="submission" date="2019-10" db="EMBL/GenBank/DDBJ databases">
        <title>Complete genome sequence of Corynebacterium urogenitalis DSM 108747, isolated from the genital tract of a cow.</title>
        <authorList>
            <person name="Ruckert C."/>
            <person name="Ballas P."/>
            <person name="Wagener K."/>
            <person name="Drillich M."/>
            <person name="Kaempfer P."/>
            <person name="Busse H.-J."/>
            <person name="Ehling-Schulz M."/>
        </authorList>
    </citation>
    <scope>NUCLEOTIDE SEQUENCE [LARGE SCALE GENOMIC DNA]</scope>
    <source>
        <strain evidence="4">LMM 1652</strain>
    </source>
</reference>
<dbReference type="RefSeq" id="WP_151902335.1">
    <property type="nucleotide sequence ID" value="NZ_CP045032.1"/>
</dbReference>
<evidence type="ECO:0000313" key="3">
    <source>
        <dbReference type="EMBL" id="QFQ01905.1"/>
    </source>
</evidence>
<protein>
    <submittedName>
        <fullName evidence="3">Uncharacterized protein</fullName>
    </submittedName>
</protein>
<name>A0A5J6Z8D6_9CORY</name>
<feature type="region of interest" description="Disordered" evidence="1">
    <location>
        <begin position="1"/>
        <end position="58"/>
    </location>
</feature>
<feature type="compositionally biased region" description="Basic and acidic residues" evidence="1">
    <location>
        <begin position="29"/>
        <end position="47"/>
    </location>
</feature>
<dbReference type="AlphaFoldDB" id="A0A5J6Z8D6"/>
<proteinExistence type="predicted"/>
<accession>A0A5J6Z8D6</accession>
<evidence type="ECO:0000313" key="4">
    <source>
        <dbReference type="Proteomes" id="UP000326711"/>
    </source>
</evidence>
<evidence type="ECO:0000256" key="2">
    <source>
        <dbReference type="SAM" id="Phobius"/>
    </source>
</evidence>
<keyword evidence="2" id="KW-0472">Membrane</keyword>
<feature type="transmembrane region" description="Helical" evidence="2">
    <location>
        <begin position="259"/>
        <end position="277"/>
    </location>
</feature>
<dbReference type="OrthoDB" id="4424087at2"/>
<keyword evidence="2" id="KW-0812">Transmembrane</keyword>
<feature type="transmembrane region" description="Helical" evidence="2">
    <location>
        <begin position="163"/>
        <end position="187"/>
    </location>
</feature>
<organism evidence="3 4">
    <name type="scientific">Corynebacterium urogenitale</name>
    <dbReference type="NCBI Taxonomy" id="2487892"/>
    <lineage>
        <taxon>Bacteria</taxon>
        <taxon>Bacillati</taxon>
        <taxon>Actinomycetota</taxon>
        <taxon>Actinomycetes</taxon>
        <taxon>Mycobacteriales</taxon>
        <taxon>Corynebacteriaceae</taxon>
        <taxon>Corynebacterium</taxon>
    </lineage>
</organism>
<keyword evidence="4" id="KW-1185">Reference proteome</keyword>
<dbReference type="KEGG" id="cuo:CUROG_02575"/>
<keyword evidence="2" id="KW-1133">Transmembrane helix</keyword>
<gene>
    <name evidence="3" type="ORF">CUROG_02575</name>
</gene>
<sequence length="315" mass="35254">MRPSFGRIDPGFPIGADADSKLKPASTEQGRDSFGKASKANESKDGSKANSSAGSGGIIGRYMKDSKRSLVVKVSGVVVARMKSLSEVKIELTEEPKALENGEYDYPLAVATPYVEIESAGFESWIREVRVKARGTVIELDAPAGSRAYKHQREMEESPFKRWFYPLAAGIGKGAWALFCLVLLPLIGKIMDPIIRWLAQFMPDWNITIPWPDINLPSIPWPEINLPAIPWPDINLPSIPWPDWTAPGWVIFLMDYTKVWMPIVIGLFVGIVAVRNANRSRQEKLKWERQRVADVLGARVQQLEELASRQGRDVR</sequence>
<dbReference type="Proteomes" id="UP000326711">
    <property type="component" value="Chromosome"/>
</dbReference>
<dbReference type="EMBL" id="CP045032">
    <property type="protein sequence ID" value="QFQ01905.1"/>
    <property type="molecule type" value="Genomic_DNA"/>
</dbReference>